<dbReference type="AlphaFoldDB" id="A0A3Q9K2E0"/>
<dbReference type="SUPFAM" id="SSF47413">
    <property type="entry name" value="lambda repressor-like DNA-binding domains"/>
    <property type="match status" value="1"/>
</dbReference>
<dbReference type="Proteomes" id="UP000275579">
    <property type="component" value="Chromosome"/>
</dbReference>
<evidence type="ECO:0000313" key="2">
    <source>
        <dbReference type="EMBL" id="AZS72625.1"/>
    </source>
</evidence>
<dbReference type="CDD" id="cd00093">
    <property type="entry name" value="HTH_XRE"/>
    <property type="match status" value="1"/>
</dbReference>
<dbReference type="InterPro" id="IPR043917">
    <property type="entry name" value="DUF5753"/>
</dbReference>
<sequence>MPPRKDPDASASVPAFYGAELRYQREAAGLTLEQLAEGSYRGISFLSQIERGERRMPEDLARHVDERLNTDGFFARRCEDARKARDVGHPLYFADIPDMEKAATSIEDWAPAVIPGLLQTEAYMRKLNQRVTPCEEPEAVEKVVRARVGRAKLWQRENPPTYWAILREALIRQPLLPPKDMADQLEHILDVIRSTRSVLQIVPETTVAYPLMMGLTKIMTFADAPPLVWTEADHSGQVVDYPLLVTKYRRSYDLLRAVALPPEASLDIIEEAARGYRDEAQQPV</sequence>
<evidence type="ECO:0000313" key="3">
    <source>
        <dbReference type="Proteomes" id="UP000275579"/>
    </source>
</evidence>
<dbReference type="Pfam" id="PF19054">
    <property type="entry name" value="DUF5753"/>
    <property type="match status" value="1"/>
</dbReference>
<name>A0A3Q9K2E0_9ACTN</name>
<organism evidence="2 3">
    <name type="scientific">Streptomyces lydicus</name>
    <dbReference type="NCBI Taxonomy" id="47763"/>
    <lineage>
        <taxon>Bacteria</taxon>
        <taxon>Bacillati</taxon>
        <taxon>Actinomycetota</taxon>
        <taxon>Actinomycetes</taxon>
        <taxon>Kitasatosporales</taxon>
        <taxon>Streptomycetaceae</taxon>
        <taxon>Streptomyces</taxon>
    </lineage>
</organism>
<dbReference type="Gene3D" id="1.10.260.40">
    <property type="entry name" value="lambda repressor-like DNA-binding domains"/>
    <property type="match status" value="1"/>
</dbReference>
<dbReference type="InterPro" id="IPR001387">
    <property type="entry name" value="Cro/C1-type_HTH"/>
</dbReference>
<evidence type="ECO:0000259" key="1">
    <source>
        <dbReference type="PROSITE" id="PS50943"/>
    </source>
</evidence>
<reference evidence="2 3" key="1">
    <citation type="submission" date="2018-04" db="EMBL/GenBank/DDBJ databases">
        <title>Complete genome sequences of Streptomyces lydicus strain WYEC and characterization of antagonistic properties of biological control agents.</title>
        <authorList>
            <person name="Mariita R.M."/>
            <person name="Sello J.K."/>
        </authorList>
    </citation>
    <scope>NUCLEOTIDE SEQUENCE [LARGE SCALE GENOMIC DNA]</scope>
    <source>
        <strain evidence="2 3">WYEC 108</strain>
    </source>
</reference>
<dbReference type="GO" id="GO:0003677">
    <property type="term" value="F:DNA binding"/>
    <property type="evidence" value="ECO:0007669"/>
    <property type="project" value="InterPro"/>
</dbReference>
<dbReference type="RefSeq" id="WP_127151737.1">
    <property type="nucleotide sequence ID" value="NZ_CP029042.1"/>
</dbReference>
<protein>
    <submittedName>
        <fullName evidence="2">Transcriptional regulator</fullName>
    </submittedName>
</protein>
<proteinExistence type="predicted"/>
<feature type="domain" description="HTH cro/C1-type" evidence="1">
    <location>
        <begin position="21"/>
        <end position="55"/>
    </location>
</feature>
<dbReference type="EMBL" id="CP029042">
    <property type="protein sequence ID" value="AZS72625.1"/>
    <property type="molecule type" value="Genomic_DNA"/>
</dbReference>
<dbReference type="InterPro" id="IPR010982">
    <property type="entry name" value="Lambda_DNA-bd_dom_sf"/>
</dbReference>
<dbReference type="SMART" id="SM00530">
    <property type="entry name" value="HTH_XRE"/>
    <property type="match status" value="1"/>
</dbReference>
<gene>
    <name evidence="2" type="ORF">DDE74_18080</name>
</gene>
<dbReference type="PROSITE" id="PS50943">
    <property type="entry name" value="HTH_CROC1"/>
    <property type="match status" value="1"/>
</dbReference>
<accession>A0A3Q9K2E0</accession>
<dbReference type="Pfam" id="PF13560">
    <property type="entry name" value="HTH_31"/>
    <property type="match status" value="1"/>
</dbReference>